<dbReference type="OrthoDB" id="2357887at2759"/>
<dbReference type="AlphaFoldDB" id="A0A8H3MAT0"/>
<dbReference type="Proteomes" id="UP000615446">
    <property type="component" value="Unassembled WGS sequence"/>
</dbReference>
<proteinExistence type="predicted"/>
<comment type="caution">
    <text evidence="1">The sequence shown here is derived from an EMBL/GenBank/DDBJ whole genome shotgun (WGS) entry which is preliminary data.</text>
</comment>
<evidence type="ECO:0000313" key="1">
    <source>
        <dbReference type="EMBL" id="GES99554.1"/>
    </source>
</evidence>
<organism evidence="1 2">
    <name type="scientific">Rhizophagus clarus</name>
    <dbReference type="NCBI Taxonomy" id="94130"/>
    <lineage>
        <taxon>Eukaryota</taxon>
        <taxon>Fungi</taxon>
        <taxon>Fungi incertae sedis</taxon>
        <taxon>Mucoromycota</taxon>
        <taxon>Glomeromycotina</taxon>
        <taxon>Glomeromycetes</taxon>
        <taxon>Glomerales</taxon>
        <taxon>Glomeraceae</taxon>
        <taxon>Rhizophagus</taxon>
    </lineage>
</organism>
<dbReference type="EMBL" id="BLAL01000281">
    <property type="protein sequence ID" value="GES99554.1"/>
    <property type="molecule type" value="Genomic_DNA"/>
</dbReference>
<reference evidence="1" key="1">
    <citation type="submission" date="2019-10" db="EMBL/GenBank/DDBJ databases">
        <title>Conservation and host-specific expression of non-tandemly repeated heterogenous ribosome RNA gene in arbuscular mycorrhizal fungi.</title>
        <authorList>
            <person name="Maeda T."/>
            <person name="Kobayashi Y."/>
            <person name="Nakagawa T."/>
            <person name="Ezawa T."/>
            <person name="Yamaguchi K."/>
            <person name="Bino T."/>
            <person name="Nishimoto Y."/>
            <person name="Shigenobu S."/>
            <person name="Kawaguchi M."/>
        </authorList>
    </citation>
    <scope>NUCLEOTIDE SEQUENCE</scope>
    <source>
        <strain evidence="1">HR1</strain>
    </source>
</reference>
<accession>A0A8H3MAT0</accession>
<gene>
    <name evidence="1" type="ORF">RCL2_002605200</name>
</gene>
<dbReference type="Gene3D" id="3.40.50.300">
    <property type="entry name" value="P-loop containing nucleotide triphosphate hydrolases"/>
    <property type="match status" value="1"/>
</dbReference>
<dbReference type="SUPFAM" id="SSF52540">
    <property type="entry name" value="P-loop containing nucleoside triphosphate hydrolases"/>
    <property type="match status" value="1"/>
</dbReference>
<protein>
    <submittedName>
        <fullName evidence="1">Uncharacterized protein</fullName>
    </submittedName>
</protein>
<dbReference type="InterPro" id="IPR027417">
    <property type="entry name" value="P-loop_NTPase"/>
</dbReference>
<name>A0A8H3MAT0_9GLOM</name>
<evidence type="ECO:0000313" key="2">
    <source>
        <dbReference type="Proteomes" id="UP000615446"/>
    </source>
</evidence>
<sequence length="432" mass="49626">MDLYVYNLDEYTGDTRQGNEYAPVWNFRLAVAGSSDSGKTTMLINLLMGDAKAKEDGNRYILCDEIVLICRYLDEPKWQMVKDFFDDSEDVTFRAISYHQIPDVEDFDPKIATVVIFEDLMDAPKNIQEKITGYFTHGRHRNISAIYVAQRFFAIPKAIRENVNYISLHGGHGSLSDTKRIISQYTNESDSIAPIIDELTLGREFIVFDLRRPKTDPLAIRVRWDTSLRTFMESSLNNASKMITCSSKIDLRSSKNDSRIITDSSKIDLRSSKNDSRIITDSSKIDLRCRFTSYGQKAIAEAKKNNLLKEFARNFPSPKERKLYLIPDALSKVKNSEIWAKYVFREAYGINDRTLGDEYKKFLSQVKNVCVTRNNSPVSVTPFDRYRELLNERPLSDEKIIEGIEALLKLFNDGLMKKPTLQVGINSLFHSF</sequence>